<evidence type="ECO:0000256" key="2">
    <source>
        <dbReference type="ARBA" id="ARBA00022573"/>
    </source>
</evidence>
<feature type="domain" description="CobB/CobQ-like glutamine amidotransferase" evidence="6">
    <location>
        <begin position="256"/>
        <end position="459"/>
    </location>
</feature>
<comment type="similarity">
    <text evidence="4">Belongs to the CobB/CobQ family. CobQ subfamily.</text>
</comment>
<dbReference type="InterPro" id="IPR027417">
    <property type="entry name" value="P-loop_NTPase"/>
</dbReference>
<dbReference type="SUPFAM" id="SSF52540">
    <property type="entry name" value="P-loop containing nucleoside triphosphate hydrolases"/>
    <property type="match status" value="1"/>
</dbReference>
<dbReference type="NCBIfam" id="NF001989">
    <property type="entry name" value="PRK00784.1"/>
    <property type="match status" value="1"/>
</dbReference>
<evidence type="ECO:0000313" key="8">
    <source>
        <dbReference type="Proteomes" id="UP000009374"/>
    </source>
</evidence>
<dbReference type="GO" id="GO:0009236">
    <property type="term" value="P:cobalamin biosynthetic process"/>
    <property type="evidence" value="ECO:0007669"/>
    <property type="project" value="UniProtKB-UniRule"/>
</dbReference>
<organism evidence="7 8">
    <name type="scientific">Leptospirillum ferrodiazotrophum</name>
    <dbReference type="NCBI Taxonomy" id="412449"/>
    <lineage>
        <taxon>Bacteria</taxon>
        <taxon>Pseudomonadati</taxon>
        <taxon>Nitrospirota</taxon>
        <taxon>Nitrospiria</taxon>
        <taxon>Nitrospirales</taxon>
        <taxon>Nitrospiraceae</taxon>
        <taxon>Leptospirillum</taxon>
    </lineage>
</organism>
<protein>
    <recommendedName>
        <fullName evidence="4">Cobyric acid synthase</fullName>
    </recommendedName>
</protein>
<reference evidence="7 8" key="1">
    <citation type="journal article" date="2009" name="Appl. Environ. Microbiol.">
        <title>Community genomic and proteomic analyses of chemoautotrophic iron-oxidizing "Leptospirillum rubarum" (Group II) and "Leptospirillum ferrodiazotrophum" (Group III) bacteria in acid mine drainage biofilms.</title>
        <authorList>
            <person name="Goltsman D.S."/>
            <person name="Denef V.J."/>
            <person name="Singer S.W."/>
            <person name="VerBerkmoes N.C."/>
            <person name="Lefsrud M."/>
            <person name="Mueller R.S."/>
            <person name="Dick G.J."/>
            <person name="Sun C.L."/>
            <person name="Wheeler K.E."/>
            <person name="Zemla A."/>
            <person name="Baker B.J."/>
            <person name="Hauser L."/>
            <person name="Land M."/>
            <person name="Shah M.B."/>
            <person name="Thelen M.P."/>
            <person name="Hettich R.L."/>
            <person name="Banfield J.F."/>
        </authorList>
    </citation>
    <scope>NUCLEOTIDE SEQUENCE [LARGE SCALE GENOMIC DNA]</scope>
</reference>
<evidence type="ECO:0000313" key="7">
    <source>
        <dbReference type="EMBL" id="EES51920.1"/>
    </source>
</evidence>
<comment type="pathway">
    <text evidence="1 4">Cofactor biosynthesis; adenosylcobalamin biosynthesis.</text>
</comment>
<dbReference type="InterPro" id="IPR004459">
    <property type="entry name" value="CobQ_synth"/>
</dbReference>
<keyword evidence="8" id="KW-1185">Reference proteome</keyword>
<dbReference type="InterPro" id="IPR002586">
    <property type="entry name" value="CobQ/CobB/MinD/ParA_Nub-bd_dom"/>
</dbReference>
<feature type="active site" description="Nucleophile" evidence="4">
    <location>
        <position position="339"/>
    </location>
</feature>
<dbReference type="NCBIfam" id="TIGR00313">
    <property type="entry name" value="cobQ"/>
    <property type="match status" value="1"/>
</dbReference>
<evidence type="ECO:0000256" key="4">
    <source>
        <dbReference type="HAMAP-Rule" id="MF_00028"/>
    </source>
</evidence>
<dbReference type="Proteomes" id="UP000009374">
    <property type="component" value="Unassembled WGS sequence"/>
</dbReference>
<comment type="function">
    <text evidence="4">Catalyzes amidations at positions B, D, E, and G on adenosylcobyrinic A,C-diamide. NH(2) groups are provided by glutamine, and one molecule of ATP is hydrogenolyzed for each amidation.</text>
</comment>
<dbReference type="Gene3D" id="3.40.50.880">
    <property type="match status" value="1"/>
</dbReference>
<name>C6HZY2_9BACT</name>
<dbReference type="SUPFAM" id="SSF52317">
    <property type="entry name" value="Class I glutamine amidotransferase-like"/>
    <property type="match status" value="1"/>
</dbReference>
<dbReference type="UniPathway" id="UPA00148"/>
<dbReference type="GO" id="GO:0003824">
    <property type="term" value="F:catalytic activity"/>
    <property type="evidence" value="ECO:0007669"/>
    <property type="project" value="InterPro"/>
</dbReference>
<gene>
    <name evidence="4" type="primary">cobQ</name>
    <name evidence="7" type="ORF">UBAL3_95450140</name>
</gene>
<evidence type="ECO:0000256" key="3">
    <source>
        <dbReference type="ARBA" id="ARBA00022962"/>
    </source>
</evidence>
<dbReference type="GO" id="GO:0015420">
    <property type="term" value="F:ABC-type vitamin B12 transporter activity"/>
    <property type="evidence" value="ECO:0007669"/>
    <property type="project" value="UniProtKB-UniRule"/>
</dbReference>
<feature type="active site" evidence="4">
    <location>
        <position position="452"/>
    </location>
</feature>
<dbReference type="PANTHER" id="PTHR21343">
    <property type="entry name" value="DETHIOBIOTIN SYNTHETASE"/>
    <property type="match status" value="1"/>
</dbReference>
<dbReference type="PANTHER" id="PTHR21343:SF1">
    <property type="entry name" value="COBYRIC ACID SYNTHASE"/>
    <property type="match status" value="1"/>
</dbReference>
<keyword evidence="2 4" id="KW-0169">Cobalamin biosynthesis</keyword>
<dbReference type="PROSITE" id="PS51274">
    <property type="entry name" value="GATASE_COBBQ"/>
    <property type="match status" value="1"/>
</dbReference>
<evidence type="ECO:0000256" key="1">
    <source>
        <dbReference type="ARBA" id="ARBA00004953"/>
    </source>
</evidence>
<dbReference type="HAMAP" id="MF_00028">
    <property type="entry name" value="CobQ"/>
    <property type="match status" value="1"/>
</dbReference>
<feature type="domain" description="CobQ/CobB/MinD/ParA nucleotide binding" evidence="5">
    <location>
        <begin position="5"/>
        <end position="226"/>
    </location>
</feature>
<keyword evidence="3 4" id="KW-0315">Glutamine amidotransferase</keyword>
<proteinExistence type="inferred from homology"/>
<evidence type="ECO:0000259" key="6">
    <source>
        <dbReference type="Pfam" id="PF07685"/>
    </source>
</evidence>
<dbReference type="Gene3D" id="3.40.50.300">
    <property type="entry name" value="P-loop containing nucleotide triphosphate hydrolases"/>
    <property type="match status" value="1"/>
</dbReference>
<dbReference type="EMBL" id="GG693884">
    <property type="protein sequence ID" value="EES51920.1"/>
    <property type="molecule type" value="Genomic_DNA"/>
</dbReference>
<dbReference type="InterPro" id="IPR011698">
    <property type="entry name" value="GATase_3"/>
</dbReference>
<dbReference type="AlphaFoldDB" id="C6HZY2"/>
<evidence type="ECO:0000259" key="5">
    <source>
        <dbReference type="Pfam" id="PF01656"/>
    </source>
</evidence>
<dbReference type="Pfam" id="PF07685">
    <property type="entry name" value="GATase_3"/>
    <property type="match status" value="1"/>
</dbReference>
<dbReference type="Pfam" id="PF01656">
    <property type="entry name" value="CbiA"/>
    <property type="match status" value="1"/>
</dbReference>
<dbReference type="InterPro" id="IPR029062">
    <property type="entry name" value="Class_I_gatase-like"/>
</dbReference>
<sequence length="526" mass="56898">MGARMVLGTGSGVGKSLVVAGICRFAARQGIRVRPFKSQNMSNNSAALPGGGEIARAQAFQARASLVEPSPLMNPILLKPLGEGRSQVVFLGRPLGVYSIAEYRELKTELFPKVLDAFRELAAASELVILEGAGSPAEINLLSEDIANTRLARAVGAPSLLLGDIEAGGVFAALYGSLALLPPEDRAAIRWLAINKFRGDASLLQSGMDQITRLTGRPFLGVVPHLGALAVPDEDSYQARRAGDPSKESPDPVKLAAVEWPHLSNRSDLDCFFSDRGVSLSLFPLSGPFPALSGEDRPDALILPGTRRTIADLEAAYASAFHSWLQAYHRSGGVIVGICGGYQMMGRRILDPLGVESSRPEISGLGFFPSDVLFREEKIARRVRARFRRAPFRRGERLVDHSLGGYEIRQGRSEMARREGALLDLFDPEDGRFLEAEGFCDPDRGLFGSPVHGLFDDREFRHAFYEHLRPGRVGLSDLADSEAEIDRALDQVAETLSRTLDLEAFLFGEIPPAQVAAPKGDPFAGG</sequence>
<accession>C6HZY2</accession>